<keyword evidence="7" id="KW-0968">Cytoplasmic vesicle</keyword>
<proteinExistence type="inferred from homology"/>
<feature type="domain" description="PX" evidence="9">
    <location>
        <begin position="43"/>
        <end position="158"/>
    </location>
</feature>
<evidence type="ECO:0000313" key="11">
    <source>
        <dbReference type="Proteomes" id="UP000028582"/>
    </source>
</evidence>
<dbReference type="OrthoDB" id="91826at2759"/>
<evidence type="ECO:0000256" key="1">
    <source>
        <dbReference type="ARBA" id="ARBA00004180"/>
    </source>
</evidence>
<comment type="similarity">
    <text evidence="2">Belongs to the sorting nexin family.</text>
</comment>
<dbReference type="CDD" id="cd06093">
    <property type="entry name" value="PX_domain"/>
    <property type="match status" value="1"/>
</dbReference>
<keyword evidence="6" id="KW-0472">Membrane</keyword>
<dbReference type="SMART" id="SM00312">
    <property type="entry name" value="PX"/>
    <property type="match status" value="1"/>
</dbReference>
<evidence type="ECO:0000259" key="9">
    <source>
        <dbReference type="PROSITE" id="PS50195"/>
    </source>
</evidence>
<dbReference type="Proteomes" id="UP000028582">
    <property type="component" value="Unassembled WGS sequence"/>
</dbReference>
<dbReference type="AlphaFoldDB" id="A0A081B018"/>
<keyword evidence="4" id="KW-0653">Protein transport</keyword>
<dbReference type="EMBL" id="ANJA01000299">
    <property type="protein sequence ID" value="ETO84479.1"/>
    <property type="molecule type" value="Genomic_DNA"/>
</dbReference>
<name>A0A081B018_PHYNI</name>
<keyword evidence="3" id="KW-0813">Transport</keyword>
<evidence type="ECO:0000256" key="2">
    <source>
        <dbReference type="ARBA" id="ARBA00010883"/>
    </source>
</evidence>
<evidence type="ECO:0000256" key="4">
    <source>
        <dbReference type="ARBA" id="ARBA00022927"/>
    </source>
</evidence>
<dbReference type="PROSITE" id="PS50195">
    <property type="entry name" value="PX"/>
    <property type="match status" value="1"/>
</dbReference>
<dbReference type="Gene3D" id="3.30.1520.10">
    <property type="entry name" value="Phox-like domain"/>
    <property type="match status" value="1"/>
</dbReference>
<evidence type="ECO:0000256" key="6">
    <source>
        <dbReference type="ARBA" id="ARBA00023136"/>
    </source>
</evidence>
<evidence type="ECO:0000256" key="7">
    <source>
        <dbReference type="ARBA" id="ARBA00023329"/>
    </source>
</evidence>
<reference evidence="10 11" key="1">
    <citation type="submission" date="2013-11" db="EMBL/GenBank/DDBJ databases">
        <title>The Genome Sequence of Phytophthora parasitica P1976.</title>
        <authorList>
            <consortium name="The Broad Institute Genomics Platform"/>
            <person name="Russ C."/>
            <person name="Tyler B."/>
            <person name="Panabieres F."/>
            <person name="Shan W."/>
            <person name="Tripathy S."/>
            <person name="Grunwald N."/>
            <person name="Machado M."/>
            <person name="Johnson C.S."/>
            <person name="Walker B."/>
            <person name="Young S."/>
            <person name="Zeng Q."/>
            <person name="Gargeya S."/>
            <person name="Fitzgerald M."/>
            <person name="Haas B."/>
            <person name="Abouelleil A."/>
            <person name="Allen A.W."/>
            <person name="Alvarado L."/>
            <person name="Arachchi H.M."/>
            <person name="Berlin A.M."/>
            <person name="Chapman S.B."/>
            <person name="Gainer-Dewar J."/>
            <person name="Goldberg J."/>
            <person name="Griggs A."/>
            <person name="Gujja S."/>
            <person name="Hansen M."/>
            <person name="Howarth C."/>
            <person name="Imamovic A."/>
            <person name="Ireland A."/>
            <person name="Larimer J."/>
            <person name="McCowan C."/>
            <person name="Murphy C."/>
            <person name="Pearson M."/>
            <person name="Poon T.W."/>
            <person name="Priest M."/>
            <person name="Roberts A."/>
            <person name="Saif S."/>
            <person name="Shea T."/>
            <person name="Sisk P."/>
            <person name="Sykes S."/>
            <person name="Wortman J."/>
            <person name="Nusbaum C."/>
            <person name="Birren B."/>
        </authorList>
    </citation>
    <scope>NUCLEOTIDE SEQUENCE [LARGE SCALE GENOMIC DNA]</scope>
    <source>
        <strain evidence="10 11">P1976</strain>
    </source>
</reference>
<dbReference type="SUPFAM" id="SSF64268">
    <property type="entry name" value="PX domain"/>
    <property type="match status" value="1"/>
</dbReference>
<gene>
    <name evidence="10" type="ORF">F444_01621</name>
</gene>
<feature type="region of interest" description="Disordered" evidence="8">
    <location>
        <begin position="160"/>
        <end position="191"/>
    </location>
</feature>
<organism evidence="10 11">
    <name type="scientific">Phytophthora nicotianae P1976</name>
    <dbReference type="NCBI Taxonomy" id="1317066"/>
    <lineage>
        <taxon>Eukaryota</taxon>
        <taxon>Sar</taxon>
        <taxon>Stramenopiles</taxon>
        <taxon>Oomycota</taxon>
        <taxon>Peronosporomycetes</taxon>
        <taxon>Peronosporales</taxon>
        <taxon>Peronosporaceae</taxon>
        <taxon>Phytophthora</taxon>
    </lineage>
</organism>
<dbReference type="InterPro" id="IPR036871">
    <property type="entry name" value="PX_dom_sf"/>
</dbReference>
<dbReference type="InterPro" id="IPR052467">
    <property type="entry name" value="Sorting_nexin_PX-domain"/>
</dbReference>
<evidence type="ECO:0000313" key="10">
    <source>
        <dbReference type="EMBL" id="ETO84479.1"/>
    </source>
</evidence>
<dbReference type="GO" id="GO:1901981">
    <property type="term" value="F:phosphatidylinositol phosphate binding"/>
    <property type="evidence" value="ECO:0007669"/>
    <property type="project" value="TreeGrafter"/>
</dbReference>
<comment type="caution">
    <text evidence="10">The sequence shown here is derived from an EMBL/GenBank/DDBJ whole genome shotgun (WGS) entry which is preliminary data.</text>
</comment>
<dbReference type="InterPro" id="IPR001683">
    <property type="entry name" value="PX_dom"/>
</dbReference>
<evidence type="ECO:0000256" key="8">
    <source>
        <dbReference type="SAM" id="MobiDB-lite"/>
    </source>
</evidence>
<dbReference type="GO" id="GO:0030659">
    <property type="term" value="C:cytoplasmic vesicle membrane"/>
    <property type="evidence" value="ECO:0007669"/>
    <property type="project" value="UniProtKB-SubCell"/>
</dbReference>
<protein>
    <recommendedName>
        <fullName evidence="9">PX domain-containing protein</fullName>
    </recommendedName>
</protein>
<accession>A0A081B018</accession>
<dbReference type="PANTHER" id="PTHR15813:SF9">
    <property type="entry name" value="PX DOMAIN-CONTAINING PROTEIN"/>
    <property type="match status" value="1"/>
</dbReference>
<dbReference type="GO" id="GO:0015031">
    <property type="term" value="P:protein transport"/>
    <property type="evidence" value="ECO:0007669"/>
    <property type="project" value="UniProtKB-KW"/>
</dbReference>
<evidence type="ECO:0000256" key="3">
    <source>
        <dbReference type="ARBA" id="ARBA00022448"/>
    </source>
</evidence>
<dbReference type="PANTHER" id="PTHR15813">
    <property type="entry name" value="SORTING NEXIN-22 AND 24"/>
    <property type="match status" value="1"/>
</dbReference>
<dbReference type="Pfam" id="PF00787">
    <property type="entry name" value="PX"/>
    <property type="match status" value="1"/>
</dbReference>
<evidence type="ECO:0000256" key="5">
    <source>
        <dbReference type="ARBA" id="ARBA00023121"/>
    </source>
</evidence>
<feature type="compositionally biased region" description="Polar residues" evidence="8">
    <location>
        <begin position="163"/>
        <end position="176"/>
    </location>
</feature>
<sequence length="384" mass="43165">MLDGNHKPVADLSIQYPPVDTDSNSLTNITYREFAGLRNWEPRVLIDDVTLPENGIEIGSVAVIYAIKVRLHSGLEWVIKKRYSQIRGLHKNIGERVKHLHFPAKHYIHNYKPLVLQQRRRDLETYITELLEIRPFLLRELYNFLGVYVNIKSSERDNRKKSILSSSGHSQTVTSEDSCDDHDTNSITETETAPAPLGNLVELCFDMGDAVSMSEKVLERLFITRNRLVELFRQGATLPFDAKRTFAQLTARFDDFLTRNSNGSTGDTTSLVRRLHGFHCEIDVLQGHVGLSKCSWEVSWVHAVRLMDERLVAMGRAKCGCVCSKLPHEATCALVGESVDTDTKALSRSCPLLSRTMVSTPSRLEEATVSTSCTKNKGTFASVA</sequence>
<keyword evidence="5" id="KW-0446">Lipid-binding</keyword>
<comment type="subcellular location">
    <subcellularLocation>
        <location evidence="1">Cytoplasmic vesicle membrane</location>
        <topology evidence="1">Peripheral membrane protein</topology>
        <orientation evidence="1">Cytoplasmic side</orientation>
    </subcellularLocation>
</comment>